<dbReference type="GO" id="GO:0019069">
    <property type="term" value="P:viral capsid assembly"/>
    <property type="evidence" value="ECO:0007669"/>
    <property type="project" value="InterPro"/>
</dbReference>
<reference evidence="3" key="1">
    <citation type="journal article" date="2021" name="Proc. Natl. Acad. Sci. U.S.A.">
        <title>A Catalog of Tens of Thousands of Viruses from Human Metagenomes Reveals Hidden Associations with Chronic Diseases.</title>
        <authorList>
            <person name="Tisza M.J."/>
            <person name="Buck C.B."/>
        </authorList>
    </citation>
    <scope>NUCLEOTIDE SEQUENCE</scope>
    <source>
        <strain evidence="3">CtsDY37</strain>
    </source>
</reference>
<organism evidence="3">
    <name type="scientific">Siphoviridae sp. ctsDY37</name>
    <dbReference type="NCBI Taxonomy" id="2826483"/>
    <lineage>
        <taxon>Viruses</taxon>
        <taxon>Duplodnaviria</taxon>
        <taxon>Heunggongvirae</taxon>
        <taxon>Uroviricota</taxon>
        <taxon>Caudoviricetes</taxon>
    </lineage>
</organism>
<keyword evidence="1" id="KW-0175">Coiled coil</keyword>
<evidence type="ECO:0000313" key="3">
    <source>
        <dbReference type="EMBL" id="DAD79119.1"/>
    </source>
</evidence>
<dbReference type="EMBL" id="BK014859">
    <property type="protein sequence ID" value="DAD79119.1"/>
    <property type="molecule type" value="Genomic_DNA"/>
</dbReference>
<protein>
    <submittedName>
        <fullName evidence="3">Minor structural protein</fullName>
    </submittedName>
</protein>
<dbReference type="InterPro" id="IPR009636">
    <property type="entry name" value="SCAF"/>
</dbReference>
<dbReference type="Pfam" id="PF06810">
    <property type="entry name" value="Phage_scaffold"/>
    <property type="match status" value="1"/>
</dbReference>
<feature type="coiled-coil region" evidence="1">
    <location>
        <begin position="54"/>
        <end position="119"/>
    </location>
</feature>
<accession>A0A8S5MAK8</accession>
<dbReference type="Gene3D" id="1.20.5.340">
    <property type="match status" value="1"/>
</dbReference>
<evidence type="ECO:0000256" key="2">
    <source>
        <dbReference type="SAM" id="MobiDB-lite"/>
    </source>
</evidence>
<proteinExistence type="predicted"/>
<name>A0A8S5MAK8_9CAUD</name>
<feature type="compositionally biased region" description="Basic and acidic residues" evidence="2">
    <location>
        <begin position="189"/>
        <end position="205"/>
    </location>
</feature>
<feature type="region of interest" description="Disordered" evidence="2">
    <location>
        <begin position="189"/>
        <end position="214"/>
    </location>
</feature>
<evidence type="ECO:0000256" key="1">
    <source>
        <dbReference type="SAM" id="Coils"/>
    </source>
</evidence>
<sequence length="233" mass="26094">MSKKDNNIKILCGCNPREKSEERMINMKRKFLEDLGLENKETIDKILDENSSDIGKVKGELETVQGQLKDANAEIETLKGQVSERDGQLETLKKSTGDVEELKKQIETLQTENKTKDEAHKAEIKKMKIDAAIDAALSSAKAKNNIAVKALLKDLDKVELSEDGSVKGLKEQIDALVKGEDTKFLFDSEKKKQEFKGAEPGKADTDDADDDKVDLSKMTYDERAKYFDEHPDA</sequence>